<dbReference type="Gene3D" id="1.25.40.10">
    <property type="entry name" value="Tetratricopeptide repeat domain"/>
    <property type="match status" value="1"/>
</dbReference>
<dbReference type="GO" id="GO:0043527">
    <property type="term" value="C:tRNA methyltransferase complex"/>
    <property type="evidence" value="ECO:0007669"/>
    <property type="project" value="TreeGrafter"/>
</dbReference>
<accession>A0A5J4YM91</accession>
<dbReference type="PROSITE" id="PS51625">
    <property type="entry name" value="SAM_MT_TRMB"/>
    <property type="match status" value="1"/>
</dbReference>
<organism evidence="8 9">
    <name type="scientific">Porphyridium purpureum</name>
    <name type="common">Red alga</name>
    <name type="synonym">Porphyridium cruentum</name>
    <dbReference type="NCBI Taxonomy" id="35688"/>
    <lineage>
        <taxon>Eukaryota</taxon>
        <taxon>Rhodophyta</taxon>
        <taxon>Bangiophyceae</taxon>
        <taxon>Porphyridiales</taxon>
        <taxon>Porphyridiaceae</taxon>
        <taxon>Porphyridium</taxon>
    </lineage>
</organism>
<evidence type="ECO:0000256" key="1">
    <source>
        <dbReference type="ARBA" id="ARBA00000142"/>
    </source>
</evidence>
<evidence type="ECO:0000313" key="9">
    <source>
        <dbReference type="Proteomes" id="UP000324585"/>
    </source>
</evidence>
<name>A0A5J4YM91_PORPP</name>
<sequence length="601" mass="67269">MAKRRRSDVSNAKAVEPRHVREPVQEILEQARKRADAGEERGRAALDAALRSRRILEVNRVVGELGKARYLNLIHDIPARMSREPFRLQPSVHTFSNIINTCVRCGDLPLARRTVEQMAEQFGVRPNQVTLTALLKGEAQAPVRSMSSAMEVFQRLCDEHAGLKLDTNLRTINTMLRGCVRMCDMRAAKSLMKLVKQIWKTGQQQDAQAEVDLGFGAAFEYYIKVLCYNARPRRAHKVLRKMQRRHIASPTPPMLCELACAYALLGNVAASRSVLSLAAGRAATPAAQGSRPTDSLQLFNRLRDQQADISLMRVERFLNDSSLGSRERSSIAAQVERGGFWSHPRVILDDDEDNEFSELPPLKFHKLFGDRKAVKVEICSGHGDWVTSRARADASTGESICNWVAVEMRLDRVYQTWAKALLDGVRNLAVLGGTAQRMLRRMQNHSVAEVFVNFPDPPPPYLQENKLVLLDAAFMQQVLRVLQPGGVLTIVTDDALYAGCAEDQLRKVLLEAQANARIAHVAEGIEPFVVLTAQRAGQENEEEGRTEGGHDTPTAREGAAALSSRSFFSGDLPHDYGNSYFDSMWKNGNRTRRFFMQIQKK</sequence>
<dbReference type="Gene3D" id="3.40.50.150">
    <property type="entry name" value="Vaccinia Virus protein VP39"/>
    <property type="match status" value="1"/>
</dbReference>
<dbReference type="Pfam" id="PF02390">
    <property type="entry name" value="Methyltransf_4"/>
    <property type="match status" value="1"/>
</dbReference>
<evidence type="ECO:0000256" key="4">
    <source>
        <dbReference type="ARBA" id="ARBA00022679"/>
    </source>
</evidence>
<evidence type="ECO:0000256" key="7">
    <source>
        <dbReference type="SAM" id="MobiDB-lite"/>
    </source>
</evidence>
<evidence type="ECO:0000256" key="5">
    <source>
        <dbReference type="ARBA" id="ARBA00022691"/>
    </source>
</evidence>
<dbReference type="PANTHER" id="PTHR23417:SF14">
    <property type="entry name" value="PENTACOTRIPEPTIDE-REPEAT REGION OF PRORP DOMAIN-CONTAINING PROTEIN"/>
    <property type="match status" value="1"/>
</dbReference>
<dbReference type="AlphaFoldDB" id="A0A5J4YM91"/>
<comment type="catalytic activity">
    <reaction evidence="1">
        <text>guanosine(46) in tRNA + S-adenosyl-L-methionine = N(7)-methylguanosine(46) in tRNA + S-adenosyl-L-homocysteine</text>
        <dbReference type="Rhea" id="RHEA:42708"/>
        <dbReference type="Rhea" id="RHEA-COMP:10188"/>
        <dbReference type="Rhea" id="RHEA-COMP:10189"/>
        <dbReference type="ChEBI" id="CHEBI:57856"/>
        <dbReference type="ChEBI" id="CHEBI:59789"/>
        <dbReference type="ChEBI" id="CHEBI:74269"/>
        <dbReference type="ChEBI" id="CHEBI:74480"/>
        <dbReference type="EC" id="2.1.1.33"/>
    </reaction>
</comment>
<keyword evidence="6" id="KW-0819">tRNA processing</keyword>
<reference evidence="9" key="1">
    <citation type="journal article" date="2019" name="Nat. Commun.">
        <title>Expansion of phycobilisome linker gene families in mesophilic red algae.</title>
        <authorList>
            <person name="Lee J."/>
            <person name="Kim D."/>
            <person name="Bhattacharya D."/>
            <person name="Yoon H.S."/>
        </authorList>
    </citation>
    <scope>NUCLEOTIDE SEQUENCE [LARGE SCALE GENOMIC DNA]</scope>
    <source>
        <strain evidence="9">CCMP 1328</strain>
    </source>
</reference>
<dbReference type="EC" id="2.1.1.33" evidence="2"/>
<dbReference type="Pfam" id="PF13812">
    <property type="entry name" value="PPR_3"/>
    <property type="match status" value="1"/>
</dbReference>
<dbReference type="Proteomes" id="UP000324585">
    <property type="component" value="Unassembled WGS sequence"/>
</dbReference>
<proteinExistence type="predicted"/>
<evidence type="ECO:0000256" key="2">
    <source>
        <dbReference type="ARBA" id="ARBA00011977"/>
    </source>
</evidence>
<feature type="region of interest" description="Disordered" evidence="7">
    <location>
        <begin position="1"/>
        <end position="22"/>
    </location>
</feature>
<evidence type="ECO:0000256" key="3">
    <source>
        <dbReference type="ARBA" id="ARBA00022603"/>
    </source>
</evidence>
<evidence type="ECO:0000256" key="6">
    <source>
        <dbReference type="ARBA" id="ARBA00022694"/>
    </source>
</evidence>
<keyword evidence="9" id="KW-1185">Reference proteome</keyword>
<comment type="caution">
    <text evidence="8">The sequence shown here is derived from an EMBL/GenBank/DDBJ whole genome shotgun (WGS) entry which is preliminary data.</text>
</comment>
<dbReference type="EMBL" id="VRMN01000010">
    <property type="protein sequence ID" value="KAA8492050.1"/>
    <property type="molecule type" value="Genomic_DNA"/>
</dbReference>
<keyword evidence="5" id="KW-0949">S-adenosyl-L-methionine</keyword>
<evidence type="ECO:0000313" key="8">
    <source>
        <dbReference type="EMBL" id="KAA8492050.1"/>
    </source>
</evidence>
<keyword evidence="4 8" id="KW-0808">Transferase</keyword>
<dbReference type="Pfam" id="PF01535">
    <property type="entry name" value="PPR"/>
    <property type="match status" value="1"/>
</dbReference>
<feature type="region of interest" description="Disordered" evidence="7">
    <location>
        <begin position="535"/>
        <end position="558"/>
    </location>
</feature>
<dbReference type="InterPro" id="IPR011990">
    <property type="entry name" value="TPR-like_helical_dom_sf"/>
</dbReference>
<dbReference type="GO" id="GO:0008176">
    <property type="term" value="F:tRNA (guanine(46)-N7)-methyltransferase activity"/>
    <property type="evidence" value="ECO:0007669"/>
    <property type="project" value="UniProtKB-EC"/>
</dbReference>
<dbReference type="SUPFAM" id="SSF53335">
    <property type="entry name" value="S-adenosyl-L-methionine-dependent methyltransferases"/>
    <property type="match status" value="1"/>
</dbReference>
<dbReference type="OMA" id="NACVRCQ"/>
<dbReference type="OrthoDB" id="42736at2759"/>
<keyword evidence="3 8" id="KW-0489">Methyltransferase</keyword>
<protein>
    <recommendedName>
        <fullName evidence="2">tRNA (guanine(46)-N(7))-methyltransferase</fullName>
        <ecNumber evidence="2">2.1.1.33</ecNumber>
    </recommendedName>
</protein>
<gene>
    <name evidence="8" type="ORF">FVE85_3488</name>
</gene>
<dbReference type="InterPro" id="IPR029063">
    <property type="entry name" value="SAM-dependent_MTases_sf"/>
</dbReference>
<dbReference type="InterPro" id="IPR002885">
    <property type="entry name" value="PPR_rpt"/>
</dbReference>
<dbReference type="PANTHER" id="PTHR23417">
    <property type="entry name" value="3-DEOXY-D-MANNO-OCTULOSONIC-ACID TRANSFERASE/TRNA GUANINE-N 7 - -METHYLTRANSFERASE"/>
    <property type="match status" value="1"/>
</dbReference>
<dbReference type="InterPro" id="IPR003358">
    <property type="entry name" value="tRNA_(Gua-N-7)_MeTrfase_Trmb"/>
</dbReference>
<feature type="compositionally biased region" description="Basic and acidic residues" evidence="7">
    <location>
        <begin position="543"/>
        <end position="554"/>
    </location>
</feature>